<gene>
    <name evidence="1" type="ORF">K3162_06200</name>
</gene>
<sequence>MRVPLPHDLGKDEVRRRMKARSHEIADAIPGGMAEVETSWPNEDCMALDIKAMGNVTRAQVLIEDTQVIFEIDLPPALSFVEPVIAGAIRKKGQKLLEAK</sequence>
<organism evidence="1 2">
    <name type="scientific">Qipengyuania xiapuensis</name>
    <dbReference type="NCBI Taxonomy" id="2867236"/>
    <lineage>
        <taxon>Bacteria</taxon>
        <taxon>Pseudomonadati</taxon>
        <taxon>Pseudomonadota</taxon>
        <taxon>Alphaproteobacteria</taxon>
        <taxon>Sphingomonadales</taxon>
        <taxon>Erythrobacteraceae</taxon>
        <taxon>Qipengyuania</taxon>
    </lineage>
</organism>
<dbReference type="Pfam" id="PF09650">
    <property type="entry name" value="PHA_gran_rgn"/>
    <property type="match status" value="1"/>
</dbReference>
<reference evidence="1 2" key="1">
    <citation type="submission" date="2021-08" db="EMBL/GenBank/DDBJ databases">
        <title>Comparative Genomics Analysis of the Genus Qipengyuania Reveals Extensive Genetic Diversity and Metabolic Versatility, Including the Description of Fifteen Novel Species.</title>
        <authorList>
            <person name="Liu Y."/>
        </authorList>
    </citation>
    <scope>NUCLEOTIDE SEQUENCE [LARGE SCALE GENOMIC DNA]</scope>
    <source>
        <strain evidence="1 2">1NDW3</strain>
    </source>
</reference>
<accession>A0ABX8ZX64</accession>
<dbReference type="EMBL" id="CP081296">
    <property type="protein sequence ID" value="QZD93591.1"/>
    <property type="molecule type" value="Genomic_DNA"/>
</dbReference>
<dbReference type="RefSeq" id="WP_221429275.1">
    <property type="nucleotide sequence ID" value="NZ_CP081296.1"/>
</dbReference>
<name>A0ABX8ZX64_9SPHN</name>
<dbReference type="InterPro" id="IPR013433">
    <property type="entry name" value="PHA_gran_rgn"/>
</dbReference>
<evidence type="ECO:0000313" key="2">
    <source>
        <dbReference type="Proteomes" id="UP000824300"/>
    </source>
</evidence>
<protein>
    <submittedName>
        <fullName evidence="1">Polyhydroxyalkanoic acid system family protein</fullName>
    </submittedName>
</protein>
<keyword evidence="2" id="KW-1185">Reference proteome</keyword>
<proteinExistence type="predicted"/>
<dbReference type="Proteomes" id="UP000824300">
    <property type="component" value="Chromosome"/>
</dbReference>
<evidence type="ECO:0000313" key="1">
    <source>
        <dbReference type="EMBL" id="QZD93591.1"/>
    </source>
</evidence>